<dbReference type="EMBL" id="CP031264">
    <property type="protein sequence ID" value="AXI77313.1"/>
    <property type="molecule type" value="Genomic_DNA"/>
</dbReference>
<proteinExistence type="predicted"/>
<protein>
    <submittedName>
        <fullName evidence="1">Uncharacterized protein</fullName>
    </submittedName>
</protein>
<evidence type="ECO:0000313" key="2">
    <source>
        <dbReference type="Proteomes" id="UP000249340"/>
    </source>
</evidence>
<keyword evidence="2" id="KW-1185">Reference proteome</keyword>
<gene>
    <name evidence="1" type="ORF">C7M71_007510</name>
</gene>
<dbReference type="AlphaFoldDB" id="A0A345SUA8"/>
<reference evidence="2" key="1">
    <citation type="submission" date="2018-07" db="EMBL/GenBank/DDBJ databases">
        <title>Streptacidiphilus bronchialis DSM 106435 chromosome.</title>
        <authorList>
            <person name="Batra D."/>
            <person name="Gulvik C.A."/>
        </authorList>
    </citation>
    <scope>NUCLEOTIDE SEQUENCE [LARGE SCALE GENOMIC DNA]</scope>
    <source>
        <strain evidence="2">DSM 106435</strain>
    </source>
</reference>
<accession>A0A345SUA8</accession>
<dbReference type="Proteomes" id="UP000249340">
    <property type="component" value="Chromosome"/>
</dbReference>
<dbReference type="OrthoDB" id="4319458at2"/>
<dbReference type="KEGG" id="stri:C7M71_007510"/>
<evidence type="ECO:0000313" key="1">
    <source>
        <dbReference type="EMBL" id="AXI77313.1"/>
    </source>
</evidence>
<name>A0A345SUA8_9ACTN</name>
<sequence>MRLAFTVSADKPLKDVESLKSTSGGTGLNALTGADAIDFGLALHGKGSSALAEIRQVGGTAYARVDVDGLAGLVGEDASELRSMESELPPELKVFKEALQGKWISFDSKLMEQFTNDLGGQAGAKPSAAPSVDADTQRKLLDALGSVLSRDVTFEEKGRQGDADRILISAPARTLVRDLEKALTPLAKQFPGLDKELPTSSLNEIPDRQVSAELLIKDGVITSIGFDFAQLVPKATSDDHMVVKLSLSREAAAVQAPTGAVALTKKDLDGMMGMMVAGADETGFDFEEDDLAAQS</sequence>
<organism evidence="1 2">
    <name type="scientific">Peterkaempfera bronchialis</name>
    <dbReference type="NCBI Taxonomy" id="2126346"/>
    <lineage>
        <taxon>Bacteria</taxon>
        <taxon>Bacillati</taxon>
        <taxon>Actinomycetota</taxon>
        <taxon>Actinomycetes</taxon>
        <taxon>Kitasatosporales</taxon>
        <taxon>Streptomycetaceae</taxon>
        <taxon>Peterkaempfera</taxon>
    </lineage>
</organism>